<evidence type="ECO:0000313" key="3">
    <source>
        <dbReference type="EMBL" id="ABM57784.1"/>
    </source>
</evidence>
<evidence type="ECO:0000313" key="4">
    <source>
        <dbReference type="Proteomes" id="UP000000374"/>
    </source>
</evidence>
<sequence length="465" mass="47943">MPASTTTDTTAPSVTIEIDKERLTAGETATVTITFSEIVTGFNTSATSGSVILADANGTLSNLTQDATDGRIWRATFTPTVNLSNTRSQLRLKLDGITDSRGNAASGLSAARSYIVDTAAFVINKATVEDKQLILRYSDETTLDPDQAHNAPNDAFVVMVDGVRNDVAGVAVDAAAKTITLTLVNAVRGGQRVTVAYNDPSTGNDQQAVQEAGTGSTSGKDAASFAAMPVVNLLGEPPPEPPPETESSSKGATTNTSDSGRNSGASNTSDFDSDGLSNAQEDLAPGLLRSDGSAGMAGDGNGDGIKDSQQIAVASTRDQTLVAGSQDGKLIPGSNARITELVRSDAPTKLPKGMEMPLGLTSFKVSLAEGRSTESFSLYVDSALGANGYWVKNSAGTWVNLASEPYGGKVSSEGGRTRLDFQIQDGGQYDADGQVNGSISAPGAVAKMPLSIIGQTAPQGDSLWF</sequence>
<dbReference type="HOGENOM" id="CLU_587853_0_0_4"/>
<dbReference type="AlphaFoldDB" id="A1WJH7"/>
<dbReference type="eggNOG" id="COG2373">
    <property type="taxonomic scope" value="Bacteria"/>
</dbReference>
<name>A1WJH7_VEREI</name>
<dbReference type="NCBIfam" id="TIGR02059">
    <property type="entry name" value="swm_rep_I"/>
    <property type="match status" value="1"/>
</dbReference>
<dbReference type="InterPro" id="IPR044048">
    <property type="entry name" value="Big_12"/>
</dbReference>
<gene>
    <name evidence="3" type="ordered locus">Veis_2034</name>
</gene>
<dbReference type="Pfam" id="PF13753">
    <property type="entry name" value="SWM_repeat"/>
    <property type="match status" value="1"/>
</dbReference>
<dbReference type="NCBIfam" id="NF041766">
    <property type="entry name" value="choice_anch_U"/>
    <property type="match status" value="1"/>
</dbReference>
<dbReference type="Proteomes" id="UP000000374">
    <property type="component" value="Chromosome"/>
</dbReference>
<dbReference type="InterPro" id="IPR053784">
    <property type="entry name" value="Choice_anch_U_dom"/>
</dbReference>
<feature type="region of interest" description="Disordered" evidence="1">
    <location>
        <begin position="197"/>
        <end position="306"/>
    </location>
</feature>
<dbReference type="EMBL" id="CP000542">
    <property type="protein sequence ID" value="ABM57784.1"/>
    <property type="molecule type" value="Genomic_DNA"/>
</dbReference>
<keyword evidence="4" id="KW-1185">Reference proteome</keyword>
<feature type="domain" description="Bacterial Ig-like" evidence="2">
    <location>
        <begin position="8"/>
        <end position="114"/>
    </location>
</feature>
<dbReference type="InterPro" id="IPR028059">
    <property type="entry name" value="SWM_rpt"/>
</dbReference>
<dbReference type="InterPro" id="IPR011801">
    <property type="entry name" value="Swm_rep_I_cyn"/>
</dbReference>
<dbReference type="STRING" id="391735.Veis_2034"/>
<evidence type="ECO:0000256" key="1">
    <source>
        <dbReference type="SAM" id="MobiDB-lite"/>
    </source>
</evidence>
<dbReference type="OrthoDB" id="8622301at2"/>
<feature type="compositionally biased region" description="Polar residues" evidence="1">
    <location>
        <begin position="199"/>
        <end position="219"/>
    </location>
</feature>
<accession>A1WJH7</accession>
<reference evidence="4" key="1">
    <citation type="submission" date="2006-12" db="EMBL/GenBank/DDBJ databases">
        <title>Complete sequence of chromosome 1 of Verminephrobacter eiseniae EF01-2.</title>
        <authorList>
            <person name="Copeland A."/>
            <person name="Lucas S."/>
            <person name="Lapidus A."/>
            <person name="Barry K."/>
            <person name="Detter J.C."/>
            <person name="Glavina del Rio T."/>
            <person name="Dalin E."/>
            <person name="Tice H."/>
            <person name="Pitluck S."/>
            <person name="Chertkov O."/>
            <person name="Brettin T."/>
            <person name="Bruce D."/>
            <person name="Han C."/>
            <person name="Tapia R."/>
            <person name="Gilna P."/>
            <person name="Schmutz J."/>
            <person name="Larimer F."/>
            <person name="Land M."/>
            <person name="Hauser L."/>
            <person name="Kyrpides N."/>
            <person name="Kim E."/>
            <person name="Stahl D."/>
            <person name="Richardson P."/>
        </authorList>
    </citation>
    <scope>NUCLEOTIDE SEQUENCE [LARGE SCALE GENOMIC DNA]</scope>
    <source>
        <strain evidence="4">EF01-2</strain>
    </source>
</reference>
<proteinExistence type="predicted"/>
<dbReference type="Pfam" id="PF19078">
    <property type="entry name" value="Big_12"/>
    <property type="match status" value="1"/>
</dbReference>
<dbReference type="KEGG" id="vei:Veis_2034"/>
<evidence type="ECO:0000259" key="2">
    <source>
        <dbReference type="Pfam" id="PF19078"/>
    </source>
</evidence>
<protein>
    <submittedName>
        <fullName evidence="3">Outer membrane protein</fullName>
    </submittedName>
</protein>
<feature type="compositionally biased region" description="Polar residues" evidence="1">
    <location>
        <begin position="250"/>
        <end position="280"/>
    </location>
</feature>
<organism evidence="3 4">
    <name type="scientific">Verminephrobacter eiseniae (strain EF01-2)</name>
    <dbReference type="NCBI Taxonomy" id="391735"/>
    <lineage>
        <taxon>Bacteria</taxon>
        <taxon>Pseudomonadati</taxon>
        <taxon>Pseudomonadota</taxon>
        <taxon>Betaproteobacteria</taxon>
        <taxon>Burkholderiales</taxon>
        <taxon>Comamonadaceae</taxon>
        <taxon>Verminephrobacter</taxon>
    </lineage>
</organism>